<organism evidence="3 4">
    <name type="scientific">Cymbomonas tetramitiformis</name>
    <dbReference type="NCBI Taxonomy" id="36881"/>
    <lineage>
        <taxon>Eukaryota</taxon>
        <taxon>Viridiplantae</taxon>
        <taxon>Chlorophyta</taxon>
        <taxon>Pyramimonadophyceae</taxon>
        <taxon>Pyramimonadales</taxon>
        <taxon>Pyramimonadaceae</taxon>
        <taxon>Cymbomonas</taxon>
    </lineage>
</organism>
<reference evidence="3 4" key="1">
    <citation type="journal article" date="2015" name="Genome Biol. Evol.">
        <title>Comparative Genomics of a Bacterivorous Green Alga Reveals Evolutionary Causalities and Consequences of Phago-Mixotrophic Mode of Nutrition.</title>
        <authorList>
            <person name="Burns J.A."/>
            <person name="Paasch A."/>
            <person name="Narechania A."/>
            <person name="Kim E."/>
        </authorList>
    </citation>
    <scope>NUCLEOTIDE SEQUENCE [LARGE SCALE GENOMIC DNA]</scope>
    <source>
        <strain evidence="3 4">PLY_AMNH</strain>
    </source>
</reference>
<evidence type="ECO:0000313" key="3">
    <source>
        <dbReference type="EMBL" id="KAK3280106.1"/>
    </source>
</evidence>
<gene>
    <name evidence="3" type="ORF">CYMTET_12046</name>
</gene>
<feature type="region of interest" description="Disordered" evidence="1">
    <location>
        <begin position="80"/>
        <end position="119"/>
    </location>
</feature>
<name>A0AAE0GL65_9CHLO</name>
<dbReference type="CDD" id="cd02440">
    <property type="entry name" value="AdoMet_MTases"/>
    <property type="match status" value="1"/>
</dbReference>
<comment type="caution">
    <text evidence="3">The sequence shown here is derived from an EMBL/GenBank/DDBJ whole genome shotgun (WGS) entry which is preliminary data.</text>
</comment>
<evidence type="ECO:0000313" key="4">
    <source>
        <dbReference type="Proteomes" id="UP001190700"/>
    </source>
</evidence>
<feature type="domain" description="C2H2-type" evidence="2">
    <location>
        <begin position="129"/>
        <end position="151"/>
    </location>
</feature>
<dbReference type="InterPro" id="IPR036236">
    <property type="entry name" value="Znf_C2H2_sf"/>
</dbReference>
<sequence>MSAFRTLRFSTVSPDGLNSPCERFRRQARQLQGQCNITQLPRATAKACSARAVRPNKPLRRRSNSKGHFEVNLAQAKGVTRPVLAPSRAESTEPRSLAVTSEQQRQDAQEGPVVPAPGLAPSVHEKHWCAVCQCGFRKEKNLRQHLAGKRHAGNAVAARQVVAVFRERAPEWAAELSEQRVTHEEREQELEAVVGRAWNMNELAHFPMHGRGKRRFRQGQEALAAGETTYARQAQSASILSPSATVADLSAYQKARLWRYCHGAMSKSPELADVLFGVAGTHPHLVRVKEVFESVEAFLALENFLVACAKHRTVHRIVDLACGHGLVGLLLAYRFPQRQVVCVDIERRAAFQAFMDAFDRWGHKHGKASTPVMENVTFLAADNAEAANYIDAQTCVTVVHGCNEVNRDCIEMAKANDALWAAMPCCVPSDLYLPGCSIRLMDGLNADTRYSALCGSMAHMYRAQWLIQIDRRITNRNILIAGGCEKDAEGSPVTKLIGYGRKKLVQV</sequence>
<dbReference type="PROSITE" id="PS00028">
    <property type="entry name" value="ZINC_FINGER_C2H2_1"/>
    <property type="match status" value="1"/>
</dbReference>
<dbReference type="InterPro" id="IPR029063">
    <property type="entry name" value="SAM-dependent_MTases_sf"/>
</dbReference>
<dbReference type="InterPro" id="IPR025714">
    <property type="entry name" value="Methyltranfer_dom"/>
</dbReference>
<feature type="region of interest" description="Disordered" evidence="1">
    <location>
        <begin position="48"/>
        <end position="67"/>
    </location>
</feature>
<dbReference type="Gene3D" id="3.40.50.150">
    <property type="entry name" value="Vaccinia Virus protein VP39"/>
    <property type="match status" value="1"/>
</dbReference>
<dbReference type="Gene3D" id="3.30.160.60">
    <property type="entry name" value="Classic Zinc Finger"/>
    <property type="match status" value="1"/>
</dbReference>
<dbReference type="EMBL" id="LGRX02004535">
    <property type="protein sequence ID" value="KAK3280106.1"/>
    <property type="molecule type" value="Genomic_DNA"/>
</dbReference>
<dbReference type="SUPFAM" id="SSF53335">
    <property type="entry name" value="S-adenosyl-L-methionine-dependent methyltransferases"/>
    <property type="match status" value="1"/>
</dbReference>
<proteinExistence type="predicted"/>
<dbReference type="Pfam" id="PF12874">
    <property type="entry name" value="zf-met"/>
    <property type="match status" value="1"/>
</dbReference>
<evidence type="ECO:0000256" key="1">
    <source>
        <dbReference type="SAM" id="MobiDB-lite"/>
    </source>
</evidence>
<dbReference type="Pfam" id="PF13679">
    <property type="entry name" value="Methyltransf_32"/>
    <property type="match status" value="1"/>
</dbReference>
<dbReference type="InterPro" id="IPR013087">
    <property type="entry name" value="Znf_C2H2_type"/>
</dbReference>
<accession>A0AAE0GL65</accession>
<protein>
    <recommendedName>
        <fullName evidence="2">C2H2-type domain-containing protein</fullName>
    </recommendedName>
</protein>
<dbReference type="AlphaFoldDB" id="A0AAE0GL65"/>
<dbReference type="SUPFAM" id="SSF57667">
    <property type="entry name" value="beta-beta-alpha zinc fingers"/>
    <property type="match status" value="1"/>
</dbReference>
<evidence type="ECO:0000259" key="2">
    <source>
        <dbReference type="PROSITE" id="PS00028"/>
    </source>
</evidence>
<keyword evidence="4" id="KW-1185">Reference proteome</keyword>
<dbReference type="Proteomes" id="UP001190700">
    <property type="component" value="Unassembled WGS sequence"/>
</dbReference>